<dbReference type="AlphaFoldDB" id="A0AAW1CN65"/>
<name>A0AAW1CN65_9HEMI</name>
<keyword evidence="4" id="KW-1185">Reference proteome</keyword>
<proteinExistence type="predicted"/>
<dbReference type="Proteomes" id="UP001461498">
    <property type="component" value="Unassembled WGS sequence"/>
</dbReference>
<evidence type="ECO:0000313" key="4">
    <source>
        <dbReference type="Proteomes" id="UP001461498"/>
    </source>
</evidence>
<keyword evidence="2" id="KW-0732">Signal</keyword>
<evidence type="ECO:0000313" key="3">
    <source>
        <dbReference type="EMBL" id="KAK9498940.1"/>
    </source>
</evidence>
<feature type="signal peptide" evidence="2">
    <location>
        <begin position="1"/>
        <end position="26"/>
    </location>
</feature>
<organism evidence="3 4">
    <name type="scientific">Rhynocoris fuscipes</name>
    <dbReference type="NCBI Taxonomy" id="488301"/>
    <lineage>
        <taxon>Eukaryota</taxon>
        <taxon>Metazoa</taxon>
        <taxon>Ecdysozoa</taxon>
        <taxon>Arthropoda</taxon>
        <taxon>Hexapoda</taxon>
        <taxon>Insecta</taxon>
        <taxon>Pterygota</taxon>
        <taxon>Neoptera</taxon>
        <taxon>Paraneoptera</taxon>
        <taxon>Hemiptera</taxon>
        <taxon>Heteroptera</taxon>
        <taxon>Panheteroptera</taxon>
        <taxon>Cimicomorpha</taxon>
        <taxon>Reduviidae</taxon>
        <taxon>Harpactorinae</taxon>
        <taxon>Harpactorini</taxon>
        <taxon>Rhynocoris</taxon>
    </lineage>
</organism>
<feature type="chain" id="PRO_5043329217" evidence="2">
    <location>
        <begin position="27"/>
        <end position="575"/>
    </location>
</feature>
<protein>
    <submittedName>
        <fullName evidence="3">Uncharacterized protein</fullName>
    </submittedName>
</protein>
<keyword evidence="1" id="KW-0175">Coiled coil</keyword>
<dbReference type="EMBL" id="JAPXFL010000012">
    <property type="protein sequence ID" value="KAK9498940.1"/>
    <property type="molecule type" value="Genomic_DNA"/>
</dbReference>
<evidence type="ECO:0000256" key="2">
    <source>
        <dbReference type="SAM" id="SignalP"/>
    </source>
</evidence>
<accession>A0AAW1CN65</accession>
<gene>
    <name evidence="3" type="ORF">O3M35_003474</name>
</gene>
<sequence length="575" mass="68134">MKYQLGLLILTKFSFIILQNFQLYNCQPVNSTDNTNITDIAQLQNTKFLKSELLTIKSELLTIFNNVEEFIKNLDELAVQKTVNITKTDQLTSENVKQVENEIIQIQNKIDKLKNKLKEYIDDIDEVSNEKSEIEDDIKLLEVKFKHYMDINFRILGEFYDNYYSDIINKKDNLYNDITNISVRINEIKREKEMRKLLDECADAIKRNDYMNFVFKFKLLNNYENDLKIIFKQLYNIVKFDRILEFANNIENINTSTQIYLQIYDEIHNSSYNDEKKIKLINGEKEFLYKMQINSKLNKYLNNISSILIDPWKDTIKIYVYEFINLRGIIVLFDQHMQMIYEISKLHVNLLTEAFEEIFDEIINYKGQFALIEKDKIHEVFTLYFNAIEIIVNGLRNKNYNSAIINLGYLAKDQLNILKGFPYFFRLPNNGAELKSAFPDSVRNLVFSDYVSIRINYGVYWQLSDRIIDGYKNLITITSRAPTKWKIIRHNITSFEIISNEGSLFADHDYYNFGRIVYTDQNSNRTDTDAKFWEIEYNNGGIYIKNKLFSDYLCASNDYLVTLKSCNANWYIQSC</sequence>
<feature type="coiled-coil region" evidence="1">
    <location>
        <begin position="96"/>
        <end position="144"/>
    </location>
</feature>
<evidence type="ECO:0000256" key="1">
    <source>
        <dbReference type="SAM" id="Coils"/>
    </source>
</evidence>
<reference evidence="3 4" key="1">
    <citation type="submission" date="2022-12" db="EMBL/GenBank/DDBJ databases">
        <title>Chromosome-level genome assembly of true bugs.</title>
        <authorList>
            <person name="Ma L."/>
            <person name="Li H."/>
        </authorList>
    </citation>
    <scope>NUCLEOTIDE SEQUENCE [LARGE SCALE GENOMIC DNA]</scope>
    <source>
        <strain evidence="3">Lab_2022b</strain>
    </source>
</reference>
<comment type="caution">
    <text evidence="3">The sequence shown here is derived from an EMBL/GenBank/DDBJ whole genome shotgun (WGS) entry which is preliminary data.</text>
</comment>